<evidence type="ECO:0000313" key="3">
    <source>
        <dbReference type="EMBL" id="ABG52576.1"/>
    </source>
</evidence>
<dbReference type="AlphaFoldDB" id="Q10YU8"/>
<dbReference type="KEGG" id="ter:Tery_3486"/>
<feature type="region of interest" description="Disordered" evidence="1">
    <location>
        <begin position="100"/>
        <end position="145"/>
    </location>
</feature>
<sequence length="276" mass="30084">MKKCRVVATNATMSHHTYLSSRPACLISDRLIVKLPCGGLPGPWATNYGGPPTANSLPHGPQWHKGARKRRGHLGPSTRVPCVPLGRSNLNLNQITPEGAHEGAQRERNGHQLSTRHHTDQPARSAAPVQKPKSFKSVGSRGSAMDSTLLQPTRKSAGWFSPLPRPLLLRRSAPRRFILRSFPVPPPPDRLSAPVACGLSMCMAMAALWRPLLLWATNCLFATWATMAWALVNQITPEGAHEGAQRERNGHQLSTSTPRGSAGWRLRWVAPSSPSS</sequence>
<evidence type="ECO:0000256" key="2">
    <source>
        <dbReference type="SAM" id="Phobius"/>
    </source>
</evidence>
<proteinExistence type="predicted"/>
<feature type="transmembrane region" description="Helical" evidence="2">
    <location>
        <begin position="212"/>
        <end position="232"/>
    </location>
</feature>
<accession>Q10YU8</accession>
<name>Q10YU8_TRIEI</name>
<feature type="region of interest" description="Disordered" evidence="1">
    <location>
        <begin position="241"/>
        <end position="276"/>
    </location>
</feature>
<gene>
    <name evidence="3" type="ordered locus">Tery_3486</name>
</gene>
<protein>
    <submittedName>
        <fullName evidence="3">Uncharacterized protein</fullName>
    </submittedName>
</protein>
<feature type="region of interest" description="Disordered" evidence="1">
    <location>
        <begin position="60"/>
        <end position="86"/>
    </location>
</feature>
<keyword evidence="2" id="KW-0472">Membrane</keyword>
<keyword evidence="2" id="KW-1133">Transmembrane helix</keyword>
<feature type="compositionally biased region" description="Basic and acidic residues" evidence="1">
    <location>
        <begin position="241"/>
        <end position="250"/>
    </location>
</feature>
<evidence type="ECO:0000256" key="1">
    <source>
        <dbReference type="SAM" id="MobiDB-lite"/>
    </source>
</evidence>
<dbReference type="HOGENOM" id="CLU_1008117_0_0_3"/>
<organism evidence="3">
    <name type="scientific">Trichodesmium erythraeum (strain IMS101)</name>
    <dbReference type="NCBI Taxonomy" id="203124"/>
    <lineage>
        <taxon>Bacteria</taxon>
        <taxon>Bacillati</taxon>
        <taxon>Cyanobacteriota</taxon>
        <taxon>Cyanophyceae</taxon>
        <taxon>Oscillatoriophycideae</taxon>
        <taxon>Oscillatoriales</taxon>
        <taxon>Microcoleaceae</taxon>
        <taxon>Trichodesmium</taxon>
    </lineage>
</organism>
<feature type="compositionally biased region" description="Basic and acidic residues" evidence="1">
    <location>
        <begin position="100"/>
        <end position="110"/>
    </location>
</feature>
<reference evidence="3" key="1">
    <citation type="submission" date="2006-06" db="EMBL/GenBank/DDBJ databases">
        <title>Complete sequence of Trichodesmium erythraeum IMS101.</title>
        <authorList>
            <consortium name="US DOE Joint Genome Institute"/>
            <person name="Copeland A."/>
            <person name="Lucas S."/>
            <person name="Lapidus A."/>
            <person name="Barry K."/>
            <person name="Detter J.C."/>
            <person name="Glavina del Rio T."/>
            <person name="Hammon N."/>
            <person name="Israni S."/>
            <person name="Dalin E."/>
            <person name="Tice H."/>
            <person name="Pitluck S."/>
            <person name="Kiss H."/>
            <person name="Munk A.C."/>
            <person name="Brettin T."/>
            <person name="Bruce D."/>
            <person name="Han C."/>
            <person name="Tapia R."/>
            <person name="Gilna P."/>
            <person name="Schmutz J."/>
            <person name="Larimer F."/>
            <person name="Land M."/>
            <person name="Hauser L."/>
            <person name="Kyrpides N."/>
            <person name="Kim E."/>
            <person name="Richardson P."/>
        </authorList>
    </citation>
    <scope>NUCLEOTIDE SEQUENCE [LARGE SCALE GENOMIC DNA]</scope>
    <source>
        <strain evidence="3">IMS101</strain>
    </source>
</reference>
<keyword evidence="2" id="KW-0812">Transmembrane</keyword>
<dbReference type="EMBL" id="CP000393">
    <property type="protein sequence ID" value="ABG52576.1"/>
    <property type="molecule type" value="Genomic_DNA"/>
</dbReference>